<feature type="domain" description="Helicase C-terminal" evidence="10">
    <location>
        <begin position="348"/>
        <end position="497"/>
    </location>
</feature>
<evidence type="ECO:0000256" key="4">
    <source>
        <dbReference type="ARBA" id="ARBA00022806"/>
    </source>
</evidence>
<sequence length="1352" mass="150619">MVAVLQQPGPGSGIPAVGFSSPVRQAPPRTFRRQQHEARQPTCCLKPWLFQPPRGSRGQQCGGHAFGVALLLAARIAPSSRSKRTARRSPCSRSPLRLRVANQQFGSGASQSPDAKGHQMEEAEQLLSEFFGHDSWRCEQQAVVKAVVQKQDVLVNWSTGAGKSLCYQLPAVLAWRRHRGVTVVVEPLISLMRDQVVNFNKLGISSNAPRATFLGSGQSDASMDQRVLEGEFCLVYVTPEKLTEGLLLGLEQLYKSGRLELIVMDEAACISLWGHDFRPSFRNMWWVREQYPQVPFMALSASMTEDMRRDISEQLCLRAPIVSTLPYFRANLDITCTHKEGFAKDMARVAQVVKVGEPMIVYTPLPSTAVKVAAKLESLLQDQDVQVGVYTGATEKVERERVQSAFDNGEVQVLVATVAFGMGIDKPDIRNIIHYGLPKCMEDYHQQIGRAGRDGLPSSCVILFDNSDWKLWSSKLFTEGYEDWDKDDLRKHLESAEHLHQLVFGHSCRHRSILAYFGRDSEIELLKSSSLCMCDVCLGRRGEWFGPLKPRGFFREARLVLEAVRVAQELTKGKGASKEAVLKLVTSRSDTVPVGVSKVMLHRIWAVRHELPRCRWSKAYSGQIFDMLYGDGYLTRQLTSSQDFRSFVWRMTEFGESALVWGRSIHLLPTRSIQKLELAPKERKEVEQAHITYSSMKTQILKRLPYCMGDLRNSSSQEDPSDQRDTWSWLSLMSDSMKEHAVAAAKTHEMFENLRDEGKILRGVHANTSADPVTGMSGCSASAQTCSKDPVTNLCSDLHGVGMYSFRNMFFHVLDLHLQRTLVRSEVVFDYVMGSESSYTCLVQLPLQGLRFSSGKAYPSKAASKCRALINALIALLQVPLPALGALATPASDLQRMSMFDDGVFQSEDGPGPFLSFLFACMGQHMQRPPQMADVAFTFFGDSQEGYRCVMTLRSLGGLQFSTKATHRWRNAAKSSSITHACQVLIDATTGCTKPKPMSQMSSLLACLDKHMERRTVKKDVKFIFVLESSKLYSCVITVPALGLEFPTGLPQKLKYNAKFCAISRACTALARSEAVCGTASMKQEAYLFVCLAKHMQRPPVGEDVEFRYTLDSDRGWQCVITLLALGNLQFSHSKPQKRKNKSKLFAMARACAFLQSTLPCHASASKTEDSRLLACIAKHMQRTPVEEDVEFRCLLDSNNAWRCVITLHGLEGLEVSTPDSQSLRCRAKSEAIRLACVVLKTRSVSPVLLTTGPAYASASSKLESRLLACLAKHMQEPPVEQDVEFRFALDSNNAWRCVITLRAFGGMEIPNLTPQSCKRNAQTCAISRACSILRKGDFARAGASIQQEHCV</sequence>
<dbReference type="Pfam" id="PF00270">
    <property type="entry name" value="DEAD"/>
    <property type="match status" value="1"/>
</dbReference>
<dbReference type="Pfam" id="PF00271">
    <property type="entry name" value="Helicase_C"/>
    <property type="match status" value="1"/>
</dbReference>
<dbReference type="NCBIfam" id="TIGR00614">
    <property type="entry name" value="recQ_fam"/>
    <property type="match status" value="1"/>
</dbReference>
<evidence type="ECO:0000313" key="12">
    <source>
        <dbReference type="Proteomes" id="UP000626109"/>
    </source>
</evidence>
<dbReference type="EMBL" id="CAJNNW010033059">
    <property type="protein sequence ID" value="CAE8716928.1"/>
    <property type="molecule type" value="Genomic_DNA"/>
</dbReference>
<dbReference type="PANTHER" id="PTHR13710:SF120">
    <property type="entry name" value="BIFUNCTIONAL 3'-5' EXONUCLEASE_ATP-DEPENDENT HELICASE WRN"/>
    <property type="match status" value="1"/>
</dbReference>
<feature type="region of interest" description="Disordered" evidence="8">
    <location>
        <begin position="1"/>
        <end position="22"/>
    </location>
</feature>
<evidence type="ECO:0000256" key="3">
    <source>
        <dbReference type="ARBA" id="ARBA00022801"/>
    </source>
</evidence>
<dbReference type="PANTHER" id="PTHR13710">
    <property type="entry name" value="DNA HELICASE RECQ FAMILY MEMBER"/>
    <property type="match status" value="1"/>
</dbReference>
<keyword evidence="5" id="KW-0067">ATP-binding</keyword>
<evidence type="ECO:0000256" key="1">
    <source>
        <dbReference type="ARBA" id="ARBA00005446"/>
    </source>
</evidence>
<dbReference type="InterPro" id="IPR027417">
    <property type="entry name" value="P-loop_NTPase"/>
</dbReference>
<dbReference type="Proteomes" id="UP000626109">
    <property type="component" value="Unassembled WGS sequence"/>
</dbReference>
<evidence type="ECO:0000256" key="6">
    <source>
        <dbReference type="ARBA" id="ARBA00034617"/>
    </source>
</evidence>
<dbReference type="GO" id="GO:0005694">
    <property type="term" value="C:chromosome"/>
    <property type="evidence" value="ECO:0007669"/>
    <property type="project" value="TreeGrafter"/>
</dbReference>
<reference evidence="11" key="1">
    <citation type="submission" date="2021-02" db="EMBL/GenBank/DDBJ databases">
        <authorList>
            <person name="Dougan E. K."/>
            <person name="Rhodes N."/>
            <person name="Thang M."/>
            <person name="Chan C."/>
        </authorList>
    </citation>
    <scope>NUCLEOTIDE SEQUENCE</scope>
</reference>
<protein>
    <recommendedName>
        <fullName evidence="7">DNA 3'-5' helicase</fullName>
        <ecNumber evidence="7">5.6.2.4</ecNumber>
    </recommendedName>
</protein>
<keyword evidence="4" id="KW-0347">Helicase</keyword>
<dbReference type="GO" id="GO:0003676">
    <property type="term" value="F:nucleic acid binding"/>
    <property type="evidence" value="ECO:0007669"/>
    <property type="project" value="InterPro"/>
</dbReference>
<dbReference type="GO" id="GO:0005524">
    <property type="term" value="F:ATP binding"/>
    <property type="evidence" value="ECO:0007669"/>
    <property type="project" value="UniProtKB-KW"/>
</dbReference>
<evidence type="ECO:0000256" key="5">
    <source>
        <dbReference type="ARBA" id="ARBA00022840"/>
    </source>
</evidence>
<evidence type="ECO:0000256" key="2">
    <source>
        <dbReference type="ARBA" id="ARBA00022741"/>
    </source>
</evidence>
<dbReference type="Gene3D" id="3.40.50.300">
    <property type="entry name" value="P-loop containing nucleotide triphosphate hydrolases"/>
    <property type="match status" value="2"/>
</dbReference>
<organism evidence="11 12">
    <name type="scientific">Polarella glacialis</name>
    <name type="common">Dinoflagellate</name>
    <dbReference type="NCBI Taxonomy" id="89957"/>
    <lineage>
        <taxon>Eukaryota</taxon>
        <taxon>Sar</taxon>
        <taxon>Alveolata</taxon>
        <taxon>Dinophyceae</taxon>
        <taxon>Suessiales</taxon>
        <taxon>Suessiaceae</taxon>
        <taxon>Polarella</taxon>
    </lineage>
</organism>
<comment type="similarity">
    <text evidence="1">Belongs to the helicase family. RecQ subfamily.</text>
</comment>
<evidence type="ECO:0000256" key="8">
    <source>
        <dbReference type="SAM" id="MobiDB-lite"/>
    </source>
</evidence>
<proteinExistence type="inferred from homology"/>
<feature type="domain" description="Helicase ATP-binding" evidence="9">
    <location>
        <begin position="144"/>
        <end position="321"/>
    </location>
</feature>
<dbReference type="InterPro" id="IPR011545">
    <property type="entry name" value="DEAD/DEAH_box_helicase_dom"/>
</dbReference>
<dbReference type="PROSITE" id="PS51192">
    <property type="entry name" value="HELICASE_ATP_BIND_1"/>
    <property type="match status" value="1"/>
</dbReference>
<dbReference type="InterPro" id="IPR004589">
    <property type="entry name" value="DNA_helicase_ATP-dep_RecQ"/>
</dbReference>
<dbReference type="GO" id="GO:0005634">
    <property type="term" value="C:nucleus"/>
    <property type="evidence" value="ECO:0007669"/>
    <property type="project" value="TreeGrafter"/>
</dbReference>
<gene>
    <name evidence="11" type="ORF">PGLA2088_LOCUS39297</name>
</gene>
<dbReference type="SMART" id="SM00490">
    <property type="entry name" value="HELICc"/>
    <property type="match status" value="1"/>
</dbReference>
<accession>A0A813L121</accession>
<comment type="catalytic activity">
    <reaction evidence="6">
        <text>Couples ATP hydrolysis with the unwinding of duplex DNA by translocating in the 3'-5' direction.</text>
        <dbReference type="EC" id="5.6.2.4"/>
    </reaction>
</comment>
<evidence type="ECO:0000259" key="10">
    <source>
        <dbReference type="PROSITE" id="PS51194"/>
    </source>
</evidence>
<dbReference type="CDD" id="cd17920">
    <property type="entry name" value="DEXHc_RecQ"/>
    <property type="match status" value="1"/>
</dbReference>
<dbReference type="PROSITE" id="PS51194">
    <property type="entry name" value="HELICASE_CTER"/>
    <property type="match status" value="1"/>
</dbReference>
<dbReference type="InterPro" id="IPR014001">
    <property type="entry name" value="Helicase_ATP-bd"/>
</dbReference>
<dbReference type="GO" id="GO:0016787">
    <property type="term" value="F:hydrolase activity"/>
    <property type="evidence" value="ECO:0007669"/>
    <property type="project" value="UniProtKB-KW"/>
</dbReference>
<comment type="caution">
    <text evidence="11">The sequence shown here is derived from an EMBL/GenBank/DDBJ whole genome shotgun (WGS) entry which is preliminary data.</text>
</comment>
<dbReference type="SUPFAM" id="SSF52540">
    <property type="entry name" value="P-loop containing nucleoside triphosphate hydrolases"/>
    <property type="match status" value="1"/>
</dbReference>
<dbReference type="InterPro" id="IPR001650">
    <property type="entry name" value="Helicase_C-like"/>
</dbReference>
<dbReference type="GO" id="GO:0005737">
    <property type="term" value="C:cytoplasm"/>
    <property type="evidence" value="ECO:0007669"/>
    <property type="project" value="TreeGrafter"/>
</dbReference>
<evidence type="ECO:0000259" key="9">
    <source>
        <dbReference type="PROSITE" id="PS51192"/>
    </source>
</evidence>
<keyword evidence="2" id="KW-0547">Nucleotide-binding</keyword>
<evidence type="ECO:0000256" key="7">
    <source>
        <dbReference type="ARBA" id="ARBA00034808"/>
    </source>
</evidence>
<dbReference type="GO" id="GO:0000724">
    <property type="term" value="P:double-strand break repair via homologous recombination"/>
    <property type="evidence" value="ECO:0007669"/>
    <property type="project" value="TreeGrafter"/>
</dbReference>
<evidence type="ECO:0000313" key="11">
    <source>
        <dbReference type="EMBL" id="CAE8716928.1"/>
    </source>
</evidence>
<keyword evidence="3" id="KW-0378">Hydrolase</keyword>
<dbReference type="GO" id="GO:0009378">
    <property type="term" value="F:four-way junction helicase activity"/>
    <property type="evidence" value="ECO:0007669"/>
    <property type="project" value="TreeGrafter"/>
</dbReference>
<dbReference type="SMART" id="SM00487">
    <property type="entry name" value="DEXDc"/>
    <property type="match status" value="1"/>
</dbReference>
<dbReference type="EC" id="5.6.2.4" evidence="7"/>
<name>A0A813L121_POLGL</name>
<dbReference type="GO" id="GO:0043138">
    <property type="term" value="F:3'-5' DNA helicase activity"/>
    <property type="evidence" value="ECO:0007669"/>
    <property type="project" value="UniProtKB-EC"/>
</dbReference>